<evidence type="ECO:0000313" key="3">
    <source>
        <dbReference type="Proteomes" id="UP001190926"/>
    </source>
</evidence>
<dbReference type="Proteomes" id="UP001190926">
    <property type="component" value="Unassembled WGS sequence"/>
</dbReference>
<evidence type="ECO:0000313" key="2">
    <source>
        <dbReference type="EMBL" id="KAH6826746.1"/>
    </source>
</evidence>
<name>A0AAD4J4K0_PERFH</name>
<organism evidence="2 3">
    <name type="scientific">Perilla frutescens var. hirtella</name>
    <name type="common">Perilla citriodora</name>
    <name type="synonym">Perilla setoyensis</name>
    <dbReference type="NCBI Taxonomy" id="608512"/>
    <lineage>
        <taxon>Eukaryota</taxon>
        <taxon>Viridiplantae</taxon>
        <taxon>Streptophyta</taxon>
        <taxon>Embryophyta</taxon>
        <taxon>Tracheophyta</taxon>
        <taxon>Spermatophyta</taxon>
        <taxon>Magnoliopsida</taxon>
        <taxon>eudicotyledons</taxon>
        <taxon>Gunneridae</taxon>
        <taxon>Pentapetalae</taxon>
        <taxon>asterids</taxon>
        <taxon>lamiids</taxon>
        <taxon>Lamiales</taxon>
        <taxon>Lamiaceae</taxon>
        <taxon>Nepetoideae</taxon>
        <taxon>Elsholtzieae</taxon>
        <taxon>Perilla</taxon>
    </lineage>
</organism>
<proteinExistence type="predicted"/>
<evidence type="ECO:0000256" key="1">
    <source>
        <dbReference type="SAM" id="MobiDB-lite"/>
    </source>
</evidence>
<comment type="caution">
    <text evidence="2">The sequence shown here is derived from an EMBL/GenBank/DDBJ whole genome shotgun (WGS) entry which is preliminary data.</text>
</comment>
<keyword evidence="3" id="KW-1185">Reference proteome</keyword>
<sequence length="105" mass="10887">MVIDSSPLLRFRSSRYPAAAPASHLLRGFEGGNIYVLHRIVAGSVYIVAGNASLLGVLVINVTVRVGDPSQPATGTLDNAHGGGGGQDGRGASCMMDNKKLPEEI</sequence>
<dbReference type="EMBL" id="SDAM02000161">
    <property type="protein sequence ID" value="KAH6826746.1"/>
    <property type="molecule type" value="Genomic_DNA"/>
</dbReference>
<gene>
    <name evidence="2" type="ORF">C2S53_012273</name>
</gene>
<reference evidence="2 3" key="1">
    <citation type="journal article" date="2021" name="Nat. Commun.">
        <title>Incipient diploidization of the medicinal plant Perilla within 10,000 years.</title>
        <authorList>
            <person name="Zhang Y."/>
            <person name="Shen Q."/>
            <person name="Leng L."/>
            <person name="Zhang D."/>
            <person name="Chen S."/>
            <person name="Shi Y."/>
            <person name="Ning Z."/>
            <person name="Chen S."/>
        </authorList>
    </citation>
    <scope>NUCLEOTIDE SEQUENCE [LARGE SCALE GENOMIC DNA]</scope>
    <source>
        <strain evidence="3">cv. PC099</strain>
    </source>
</reference>
<protein>
    <submittedName>
        <fullName evidence="2">Uncharacterized protein</fullName>
    </submittedName>
</protein>
<feature type="region of interest" description="Disordered" evidence="1">
    <location>
        <begin position="70"/>
        <end position="105"/>
    </location>
</feature>
<dbReference type="AlphaFoldDB" id="A0AAD4J4K0"/>
<accession>A0AAD4J4K0</accession>